<proteinExistence type="predicted"/>
<gene>
    <name evidence="1" type="ORF">SFRICE_031202</name>
</gene>
<name>A0A2H1V5U0_SPOFR</name>
<accession>A0A2H1V5U0</accession>
<organism evidence="1">
    <name type="scientific">Spodoptera frugiperda</name>
    <name type="common">Fall armyworm</name>
    <dbReference type="NCBI Taxonomy" id="7108"/>
    <lineage>
        <taxon>Eukaryota</taxon>
        <taxon>Metazoa</taxon>
        <taxon>Ecdysozoa</taxon>
        <taxon>Arthropoda</taxon>
        <taxon>Hexapoda</taxon>
        <taxon>Insecta</taxon>
        <taxon>Pterygota</taxon>
        <taxon>Neoptera</taxon>
        <taxon>Endopterygota</taxon>
        <taxon>Lepidoptera</taxon>
        <taxon>Glossata</taxon>
        <taxon>Ditrysia</taxon>
        <taxon>Noctuoidea</taxon>
        <taxon>Noctuidae</taxon>
        <taxon>Amphipyrinae</taxon>
        <taxon>Spodoptera</taxon>
    </lineage>
</organism>
<evidence type="ECO:0000313" key="1">
    <source>
        <dbReference type="EMBL" id="SOQ36146.1"/>
    </source>
</evidence>
<sequence length="17" mass="1896">MCDCQAKGLRKLSKTTI</sequence>
<reference evidence="1" key="1">
    <citation type="submission" date="2016-07" db="EMBL/GenBank/DDBJ databases">
        <authorList>
            <person name="Bretaudeau A."/>
        </authorList>
    </citation>
    <scope>NUCLEOTIDE SEQUENCE</scope>
    <source>
        <strain evidence="1">Rice</strain>
        <tissue evidence="1">Whole body</tissue>
    </source>
</reference>
<dbReference type="EMBL" id="ODYU01000808">
    <property type="protein sequence ID" value="SOQ36146.1"/>
    <property type="molecule type" value="Genomic_DNA"/>
</dbReference>
<dbReference type="AlphaFoldDB" id="A0A2H1V5U0"/>
<protein>
    <submittedName>
        <fullName evidence="1">SFRICE_031202</fullName>
    </submittedName>
</protein>